<dbReference type="OrthoDB" id="9783171at2"/>
<dbReference type="RefSeq" id="WP_091685878.1">
    <property type="nucleotide sequence ID" value="NZ_FOSN01000020.1"/>
</dbReference>
<protein>
    <submittedName>
        <fullName evidence="2">2OG-Fe(II) oxygenase superfamily protein</fullName>
    </submittedName>
</protein>
<accession>A0A1I4CBA9</accession>
<evidence type="ECO:0000313" key="3">
    <source>
        <dbReference type="Proteomes" id="UP000198755"/>
    </source>
</evidence>
<keyword evidence="3" id="KW-1185">Reference proteome</keyword>
<dbReference type="Proteomes" id="UP000198755">
    <property type="component" value="Unassembled WGS sequence"/>
</dbReference>
<proteinExistence type="predicted"/>
<dbReference type="Gene3D" id="2.60.120.620">
    <property type="entry name" value="q2cbj1_9rhob like domain"/>
    <property type="match status" value="1"/>
</dbReference>
<dbReference type="STRING" id="1612308.SAMN05444581_12029"/>
<evidence type="ECO:0000259" key="1">
    <source>
        <dbReference type="Pfam" id="PF13640"/>
    </source>
</evidence>
<name>A0A1I4CBA9_9HYPH</name>
<dbReference type="EMBL" id="FOSN01000020">
    <property type="protein sequence ID" value="SFK78432.1"/>
    <property type="molecule type" value="Genomic_DNA"/>
</dbReference>
<organism evidence="2 3">
    <name type="scientific">Methylocapsa palsarum</name>
    <dbReference type="NCBI Taxonomy" id="1612308"/>
    <lineage>
        <taxon>Bacteria</taxon>
        <taxon>Pseudomonadati</taxon>
        <taxon>Pseudomonadota</taxon>
        <taxon>Alphaproteobacteria</taxon>
        <taxon>Hyphomicrobiales</taxon>
        <taxon>Beijerinckiaceae</taxon>
        <taxon>Methylocapsa</taxon>
    </lineage>
</organism>
<reference evidence="2 3" key="1">
    <citation type="submission" date="2016-10" db="EMBL/GenBank/DDBJ databases">
        <authorList>
            <person name="de Groot N.N."/>
        </authorList>
    </citation>
    <scope>NUCLEOTIDE SEQUENCE [LARGE SCALE GENOMIC DNA]</scope>
    <source>
        <strain evidence="2 3">NE2</strain>
    </source>
</reference>
<evidence type="ECO:0000313" key="2">
    <source>
        <dbReference type="EMBL" id="SFK78432.1"/>
    </source>
</evidence>
<dbReference type="InterPro" id="IPR044862">
    <property type="entry name" value="Pro_4_hyd_alph_FE2OG_OXY"/>
</dbReference>
<gene>
    <name evidence="2" type="ORF">SAMN05444581_12029</name>
</gene>
<dbReference type="Pfam" id="PF13640">
    <property type="entry name" value="2OG-FeII_Oxy_3"/>
    <property type="match status" value="1"/>
</dbReference>
<sequence length="226" mass="25663">MHDDFDSLKWTNWRHYDNANELKRGSMPNTRFGSATQLYFNTIYSGVFLKFLTEMTGVKGLVTDPEFHGGGLHDIPAGGKFGMHIDFNQHPITKLANRFVLITYLNKDWAPSYGGALELWDVDEQTCKVAVEPTFGRTVLFYQSSRSLHGHPKPVNTPNGRTRRSAAAYFYTNGRADEDSSEFHTTLFPVSIKLSQRDRAVNAAKYLLPPVVFDAGRKLKAMLRRR</sequence>
<dbReference type="AlphaFoldDB" id="A0A1I4CBA9"/>
<feature type="domain" description="Prolyl 4-hydroxylase alpha subunit Fe(2+) 2OG dioxygenase" evidence="1">
    <location>
        <begin position="74"/>
        <end position="171"/>
    </location>
</feature>